<dbReference type="InterPro" id="IPR036390">
    <property type="entry name" value="WH_DNA-bd_sf"/>
</dbReference>
<name>A0A3L7JF62_9HYPH</name>
<dbReference type="EMBL" id="RCWN01000001">
    <property type="protein sequence ID" value="RLQ89120.1"/>
    <property type="molecule type" value="Genomic_DNA"/>
</dbReference>
<dbReference type="InterPro" id="IPR039422">
    <property type="entry name" value="MarR/SlyA-like"/>
</dbReference>
<dbReference type="SUPFAM" id="SSF46785">
    <property type="entry name" value="Winged helix' DNA-binding domain"/>
    <property type="match status" value="1"/>
</dbReference>
<proteinExistence type="predicted"/>
<dbReference type="PANTHER" id="PTHR33164:SF57">
    <property type="entry name" value="MARR-FAMILY TRANSCRIPTIONAL REGULATOR"/>
    <property type="match status" value="1"/>
</dbReference>
<dbReference type="PRINTS" id="PR00598">
    <property type="entry name" value="HTHMARR"/>
</dbReference>
<dbReference type="PANTHER" id="PTHR33164">
    <property type="entry name" value="TRANSCRIPTIONAL REGULATOR, MARR FAMILY"/>
    <property type="match status" value="1"/>
</dbReference>
<dbReference type="InterPro" id="IPR023187">
    <property type="entry name" value="Tscrpt_reg_MarR-type_CS"/>
</dbReference>
<sequence>MSSATEINIFEIFDLVRLFRLRFEEEIAASDVVLTPAEARLLNVLAKHGPSRQADIAERLAIGAMSVTGLIDRLEKAGFVRRESDPDDRRAKRVQLTEASTPVLERIDQVKALLRGRAEADIDRHDYAIYAQVVHKMRANLLAQENVSISASVPNEENTDA</sequence>
<dbReference type="RefSeq" id="WP_121646087.1">
    <property type="nucleotide sequence ID" value="NZ_RCWN01000001.1"/>
</dbReference>
<keyword evidence="3" id="KW-0804">Transcription</keyword>
<evidence type="ECO:0000256" key="2">
    <source>
        <dbReference type="ARBA" id="ARBA00023125"/>
    </source>
</evidence>
<evidence type="ECO:0000259" key="4">
    <source>
        <dbReference type="PROSITE" id="PS50995"/>
    </source>
</evidence>
<dbReference type="AlphaFoldDB" id="A0A3L7JF62"/>
<accession>A0A3L7JF62</accession>
<evidence type="ECO:0000256" key="3">
    <source>
        <dbReference type="ARBA" id="ARBA00023163"/>
    </source>
</evidence>
<dbReference type="GO" id="GO:0003677">
    <property type="term" value="F:DNA binding"/>
    <property type="evidence" value="ECO:0007669"/>
    <property type="project" value="UniProtKB-KW"/>
</dbReference>
<dbReference type="Pfam" id="PF01047">
    <property type="entry name" value="MarR"/>
    <property type="match status" value="1"/>
</dbReference>
<evidence type="ECO:0000313" key="5">
    <source>
        <dbReference type="EMBL" id="RLQ89120.1"/>
    </source>
</evidence>
<dbReference type="Proteomes" id="UP000281094">
    <property type="component" value="Unassembled WGS sequence"/>
</dbReference>
<keyword evidence="2" id="KW-0238">DNA-binding</keyword>
<feature type="domain" description="HTH marR-type" evidence="4">
    <location>
        <begin position="1"/>
        <end position="139"/>
    </location>
</feature>
<evidence type="ECO:0000313" key="6">
    <source>
        <dbReference type="Proteomes" id="UP000281094"/>
    </source>
</evidence>
<dbReference type="InterPro" id="IPR036388">
    <property type="entry name" value="WH-like_DNA-bd_sf"/>
</dbReference>
<organism evidence="5 6">
    <name type="scientific">Notoacmeibacter ruber</name>
    <dbReference type="NCBI Taxonomy" id="2670375"/>
    <lineage>
        <taxon>Bacteria</taxon>
        <taxon>Pseudomonadati</taxon>
        <taxon>Pseudomonadota</taxon>
        <taxon>Alphaproteobacteria</taxon>
        <taxon>Hyphomicrobiales</taxon>
        <taxon>Notoacmeibacteraceae</taxon>
        <taxon>Notoacmeibacter</taxon>
    </lineage>
</organism>
<protein>
    <submittedName>
        <fullName evidence="5">MarR family transcriptional regulator</fullName>
    </submittedName>
</protein>
<keyword evidence="6" id="KW-1185">Reference proteome</keyword>
<dbReference type="SMART" id="SM00347">
    <property type="entry name" value="HTH_MARR"/>
    <property type="match status" value="1"/>
</dbReference>
<gene>
    <name evidence="5" type="ORF">D8780_13590</name>
</gene>
<keyword evidence="1" id="KW-0805">Transcription regulation</keyword>
<comment type="caution">
    <text evidence="5">The sequence shown here is derived from an EMBL/GenBank/DDBJ whole genome shotgun (WGS) entry which is preliminary data.</text>
</comment>
<dbReference type="PROSITE" id="PS50995">
    <property type="entry name" value="HTH_MARR_2"/>
    <property type="match status" value="1"/>
</dbReference>
<reference evidence="5 6" key="1">
    <citation type="submission" date="2018-10" db="EMBL/GenBank/DDBJ databases">
        <title>Notoacmeibacter sp. M2BS9Y-3-1, whole genome shotgun sequence.</title>
        <authorList>
            <person name="Tuo L."/>
        </authorList>
    </citation>
    <scope>NUCLEOTIDE SEQUENCE [LARGE SCALE GENOMIC DNA]</scope>
    <source>
        <strain evidence="5 6">M2BS9Y-3-1</strain>
    </source>
</reference>
<dbReference type="PROSITE" id="PS01117">
    <property type="entry name" value="HTH_MARR_1"/>
    <property type="match status" value="1"/>
</dbReference>
<dbReference type="Gene3D" id="1.10.10.10">
    <property type="entry name" value="Winged helix-like DNA-binding domain superfamily/Winged helix DNA-binding domain"/>
    <property type="match status" value="1"/>
</dbReference>
<dbReference type="InterPro" id="IPR000835">
    <property type="entry name" value="HTH_MarR-typ"/>
</dbReference>
<dbReference type="GO" id="GO:0003700">
    <property type="term" value="F:DNA-binding transcription factor activity"/>
    <property type="evidence" value="ECO:0007669"/>
    <property type="project" value="InterPro"/>
</dbReference>
<dbReference type="GO" id="GO:0006950">
    <property type="term" value="P:response to stress"/>
    <property type="evidence" value="ECO:0007669"/>
    <property type="project" value="TreeGrafter"/>
</dbReference>
<evidence type="ECO:0000256" key="1">
    <source>
        <dbReference type="ARBA" id="ARBA00023015"/>
    </source>
</evidence>